<comment type="caution">
    <text evidence="3">The sequence shown here is derived from an EMBL/GenBank/DDBJ whole genome shotgun (WGS) entry which is preliminary data.</text>
</comment>
<evidence type="ECO:0000313" key="3">
    <source>
        <dbReference type="EMBL" id="OQR81995.1"/>
    </source>
</evidence>
<dbReference type="InterPro" id="IPR011011">
    <property type="entry name" value="Znf_FYVE_PHD"/>
</dbReference>
<feature type="region of interest" description="Disordered" evidence="1">
    <location>
        <begin position="181"/>
        <end position="226"/>
    </location>
</feature>
<keyword evidence="4" id="KW-1185">Reference proteome</keyword>
<accession>A0A1V9Y8D9</accession>
<dbReference type="AlphaFoldDB" id="A0A1V9Y8D9"/>
<dbReference type="OrthoDB" id="303614at2759"/>
<sequence>MCKMCLNHVCSRCSRTEEVENEQGIVTQVPVCHVCYKQVQDKYTRGHHPREESEAFQLPASNRTKNDVVMVPSTTSGRHICQCGQIATAPCAVCTTWTCGPCSGIENVQVDGSHVFDLQLCHACSNKNQKWRNKLHNPKPIILHEKAPADIHKLGAMIDSISVQDHEEKALRKTKSVLLFDPEMPIPQDGPEEDAARHSSKDSSSSHSHDTYHSPTQPVVSLADEEVKEESVVDQLRHFACLDVGSNDLHDKICESAALELQCNNAYVTLIYQGSYILKGGFGPSVPAHLPSDCQLTAATLDNVDKMTVVPDALAEKRFQQSPRVVGKEKIRFYCGLPIVTMDGHILGTVSIADSSPRLRLSSAHIETMYSFRDAILELIESRLQLALEIH</sequence>
<dbReference type="InterPro" id="IPR003018">
    <property type="entry name" value="GAF"/>
</dbReference>
<organism evidence="3 4">
    <name type="scientific">Thraustotheca clavata</name>
    <dbReference type="NCBI Taxonomy" id="74557"/>
    <lineage>
        <taxon>Eukaryota</taxon>
        <taxon>Sar</taxon>
        <taxon>Stramenopiles</taxon>
        <taxon>Oomycota</taxon>
        <taxon>Saprolegniomycetes</taxon>
        <taxon>Saprolegniales</taxon>
        <taxon>Achlyaceae</taxon>
        <taxon>Thraustotheca</taxon>
    </lineage>
</organism>
<dbReference type="STRING" id="74557.A0A1V9Y8D9"/>
<dbReference type="SUPFAM" id="SSF57903">
    <property type="entry name" value="FYVE/PHD zinc finger"/>
    <property type="match status" value="1"/>
</dbReference>
<proteinExistence type="predicted"/>
<dbReference type="PANTHER" id="PTHR43102:SF2">
    <property type="entry name" value="GAF DOMAIN-CONTAINING PROTEIN"/>
    <property type="match status" value="1"/>
</dbReference>
<gene>
    <name evidence="3" type="ORF">THRCLA_23261</name>
</gene>
<reference evidence="3 4" key="1">
    <citation type="journal article" date="2014" name="Genome Biol. Evol.">
        <title>The secreted proteins of Achlya hypogyna and Thraustotheca clavata identify the ancestral oomycete secretome and reveal gene acquisitions by horizontal gene transfer.</title>
        <authorList>
            <person name="Misner I."/>
            <person name="Blouin N."/>
            <person name="Leonard G."/>
            <person name="Richards T.A."/>
            <person name="Lane C.E."/>
        </authorList>
    </citation>
    <scope>NUCLEOTIDE SEQUENCE [LARGE SCALE GENOMIC DNA]</scope>
    <source>
        <strain evidence="3 4">ATCC 34112</strain>
    </source>
</reference>
<dbReference type="PANTHER" id="PTHR43102">
    <property type="entry name" value="SLR1143 PROTEIN"/>
    <property type="match status" value="1"/>
</dbReference>
<dbReference type="Proteomes" id="UP000243217">
    <property type="component" value="Unassembled WGS sequence"/>
</dbReference>
<name>A0A1V9Y8D9_9STRA</name>
<evidence type="ECO:0000256" key="1">
    <source>
        <dbReference type="SAM" id="MobiDB-lite"/>
    </source>
</evidence>
<evidence type="ECO:0000259" key="2">
    <source>
        <dbReference type="Pfam" id="PF01590"/>
    </source>
</evidence>
<dbReference type="Pfam" id="PF01590">
    <property type="entry name" value="GAF"/>
    <property type="match status" value="1"/>
</dbReference>
<protein>
    <recommendedName>
        <fullName evidence="2">GAF domain-containing protein</fullName>
    </recommendedName>
</protein>
<evidence type="ECO:0000313" key="4">
    <source>
        <dbReference type="Proteomes" id="UP000243217"/>
    </source>
</evidence>
<dbReference type="CDD" id="cd00065">
    <property type="entry name" value="FYVE_like_SF"/>
    <property type="match status" value="1"/>
</dbReference>
<dbReference type="SUPFAM" id="SSF55781">
    <property type="entry name" value="GAF domain-like"/>
    <property type="match status" value="1"/>
</dbReference>
<feature type="domain" description="GAF" evidence="2">
    <location>
        <begin position="251"/>
        <end position="370"/>
    </location>
</feature>
<dbReference type="EMBL" id="JNBS01004857">
    <property type="protein sequence ID" value="OQR81995.1"/>
    <property type="molecule type" value="Genomic_DNA"/>
</dbReference>